<reference evidence="3 4" key="1">
    <citation type="submission" date="2020-04" db="EMBL/GenBank/DDBJ databases">
        <authorList>
            <person name="Alioto T."/>
            <person name="Alioto T."/>
            <person name="Gomez Garrido J."/>
        </authorList>
    </citation>
    <scope>NUCLEOTIDE SEQUENCE [LARGE SCALE GENOMIC DNA]</scope>
</reference>
<accession>A0A8S1E5P2</accession>
<sequence length="417" mass="46489">MDQNNAQGDGAVHQILCQLPSFWKDNPDYWFRNAERYFHISNITAPTTKYHYVVRSLDQAAVRELTDILDDDALRTNYEFKKKEGRSTIQAVQLLVDEINFVVYKKKTPLYALFLDVKKAFDTVSRHFIFEELVGTGRFSVRELNLLAEMLDANFLTVRDGVSVSEPIVQSNGQEKDVIKGYLSQWILKPRESIAQRRAHLTRKGWLEARTVAAPWLRGRAPLAIHPKKAVTAFWAPSHSPLPALKSAYVPSSFSVASLTEAGFGSKVGKGNNVANPERKLGSDAPISVQAATAAPWACLPSAVEAPGADDNSLEAEVALVTFWAPPCHSRPRRPSSATSFGFPGSNTNNFAYLYALEWPPARSWGRPAPLPRQERRAQPTDHSERQSLWGPYGRPPPLFWHHPDGSAPHVALSEGR</sequence>
<evidence type="ECO:0000313" key="4">
    <source>
        <dbReference type="Proteomes" id="UP000494165"/>
    </source>
</evidence>
<dbReference type="Pfam" id="PF23055">
    <property type="entry name" value="DUF7041"/>
    <property type="match status" value="1"/>
</dbReference>
<dbReference type="AlphaFoldDB" id="A0A8S1E5P2"/>
<dbReference type="PANTHER" id="PTHR33327">
    <property type="entry name" value="ENDONUCLEASE"/>
    <property type="match status" value="1"/>
</dbReference>
<dbReference type="EMBL" id="CADEPI010000734">
    <property type="protein sequence ID" value="CAB3388281.1"/>
    <property type="molecule type" value="Genomic_DNA"/>
</dbReference>
<dbReference type="PANTHER" id="PTHR33327:SF3">
    <property type="entry name" value="RNA-DIRECTED DNA POLYMERASE"/>
    <property type="match status" value="1"/>
</dbReference>
<organism evidence="3 4">
    <name type="scientific">Cloeon dipterum</name>
    <dbReference type="NCBI Taxonomy" id="197152"/>
    <lineage>
        <taxon>Eukaryota</taxon>
        <taxon>Metazoa</taxon>
        <taxon>Ecdysozoa</taxon>
        <taxon>Arthropoda</taxon>
        <taxon>Hexapoda</taxon>
        <taxon>Insecta</taxon>
        <taxon>Pterygota</taxon>
        <taxon>Palaeoptera</taxon>
        <taxon>Ephemeroptera</taxon>
        <taxon>Pisciforma</taxon>
        <taxon>Baetidae</taxon>
        <taxon>Cloeon</taxon>
    </lineage>
</organism>
<evidence type="ECO:0000259" key="2">
    <source>
        <dbReference type="Pfam" id="PF23055"/>
    </source>
</evidence>
<evidence type="ECO:0000256" key="1">
    <source>
        <dbReference type="SAM" id="MobiDB-lite"/>
    </source>
</evidence>
<gene>
    <name evidence="3" type="ORF">CLODIP_2_CD11901</name>
</gene>
<dbReference type="OrthoDB" id="6260718at2759"/>
<evidence type="ECO:0000313" key="3">
    <source>
        <dbReference type="EMBL" id="CAB3388281.1"/>
    </source>
</evidence>
<protein>
    <recommendedName>
        <fullName evidence="2">DUF7041 domain-containing protein</fullName>
    </recommendedName>
</protein>
<proteinExistence type="predicted"/>
<feature type="region of interest" description="Disordered" evidence="1">
    <location>
        <begin position="366"/>
        <end position="391"/>
    </location>
</feature>
<feature type="compositionally biased region" description="Basic and acidic residues" evidence="1">
    <location>
        <begin position="373"/>
        <end position="386"/>
    </location>
</feature>
<name>A0A8S1E5P2_9INSE</name>
<dbReference type="Proteomes" id="UP000494165">
    <property type="component" value="Unassembled WGS sequence"/>
</dbReference>
<feature type="domain" description="DUF7041" evidence="2">
    <location>
        <begin position="19"/>
        <end position="83"/>
    </location>
</feature>
<dbReference type="InterPro" id="IPR055469">
    <property type="entry name" value="DUF7041"/>
</dbReference>
<keyword evidence="4" id="KW-1185">Reference proteome</keyword>
<comment type="caution">
    <text evidence="3">The sequence shown here is derived from an EMBL/GenBank/DDBJ whole genome shotgun (WGS) entry which is preliminary data.</text>
</comment>